<keyword evidence="1 2" id="KW-0378">Hydrolase</keyword>
<accession>A0ABV4YPA0</accession>
<dbReference type="EC" id="3.1.3.-" evidence="2"/>
<comment type="caution">
    <text evidence="2">The sequence shown here is derived from an EMBL/GenBank/DDBJ whole genome shotgun (WGS) entry which is preliminary data.</text>
</comment>
<dbReference type="Pfam" id="PF00300">
    <property type="entry name" value="His_Phos_1"/>
    <property type="match status" value="1"/>
</dbReference>
<reference evidence="2 3" key="1">
    <citation type="submission" date="2024-05" db="EMBL/GenBank/DDBJ databases">
        <authorList>
            <person name="Venkateswaran K."/>
        </authorList>
    </citation>
    <scope>NUCLEOTIDE SEQUENCE [LARGE SCALE GENOMIC DNA]</scope>
    <source>
        <strain evidence="2 3">179-C4-2-HS</strain>
    </source>
</reference>
<dbReference type="Proteomes" id="UP001241748">
    <property type="component" value="Unassembled WGS sequence"/>
</dbReference>
<dbReference type="PANTHER" id="PTHR46517">
    <property type="entry name" value="FRUCTOSE-2,6-BISPHOSPHATASE TIGAR"/>
    <property type="match status" value="1"/>
</dbReference>
<protein>
    <submittedName>
        <fullName evidence="2">Histidine phosphatase family protein</fullName>
        <ecNumber evidence="2">3.1.3.-</ecNumber>
    </submittedName>
</protein>
<dbReference type="GO" id="GO:0016787">
    <property type="term" value="F:hydrolase activity"/>
    <property type="evidence" value="ECO:0007669"/>
    <property type="project" value="UniProtKB-KW"/>
</dbReference>
<dbReference type="Gene3D" id="3.40.50.1240">
    <property type="entry name" value="Phosphoglycerate mutase-like"/>
    <property type="match status" value="1"/>
</dbReference>
<proteinExistence type="predicted"/>
<dbReference type="SUPFAM" id="SSF53254">
    <property type="entry name" value="Phosphoglycerate mutase-like"/>
    <property type="match status" value="1"/>
</dbReference>
<dbReference type="PANTHER" id="PTHR46517:SF1">
    <property type="entry name" value="FRUCTOSE-2,6-BISPHOSPHATASE TIGAR"/>
    <property type="match status" value="1"/>
</dbReference>
<gene>
    <name evidence="2" type="ORF">P5G62_006125</name>
</gene>
<dbReference type="EMBL" id="JAROBZ020000001">
    <property type="protein sequence ID" value="MFB3166680.1"/>
    <property type="molecule type" value="Genomic_DNA"/>
</dbReference>
<dbReference type="InterPro" id="IPR029033">
    <property type="entry name" value="His_PPase_superfam"/>
</dbReference>
<name>A0ABV4YPA0_9BACI</name>
<dbReference type="InterPro" id="IPR013078">
    <property type="entry name" value="His_Pase_superF_clade-1"/>
</dbReference>
<keyword evidence="3" id="KW-1185">Reference proteome</keyword>
<dbReference type="SMART" id="SM00855">
    <property type="entry name" value="PGAM"/>
    <property type="match status" value="1"/>
</dbReference>
<evidence type="ECO:0000256" key="1">
    <source>
        <dbReference type="ARBA" id="ARBA00022801"/>
    </source>
</evidence>
<dbReference type="CDD" id="cd07067">
    <property type="entry name" value="HP_PGM_like"/>
    <property type="match status" value="1"/>
</dbReference>
<sequence length="215" mass="24450">MVKINLYCIRHGETLLNKYKKMQGWADSPLTEEGKAVAIETGKRLAETPFNRVYTSDSGRTVETAELILQQNKHKDNLIIQKVKEFREMFFGSFEGDSSEATWSKMAKDNGFSNSAEMMKSYSMEEVINAIKNSDPLGHAESYNEFTDRIKRGLKMITSENQKDENILLVTHGVVIMSIINLFSEMPTGAIEIKNSSITHLKYSNDVFKVISYNQ</sequence>
<dbReference type="RefSeq" id="WP_306076870.1">
    <property type="nucleotide sequence ID" value="NZ_JAROBZ020000001.1"/>
</dbReference>
<organism evidence="2 3">
    <name type="scientific">Neobacillus driksii</name>
    <dbReference type="NCBI Taxonomy" id="3035913"/>
    <lineage>
        <taxon>Bacteria</taxon>
        <taxon>Bacillati</taxon>
        <taxon>Bacillota</taxon>
        <taxon>Bacilli</taxon>
        <taxon>Bacillales</taxon>
        <taxon>Bacillaceae</taxon>
        <taxon>Neobacillus</taxon>
    </lineage>
</organism>
<dbReference type="InterPro" id="IPR051695">
    <property type="entry name" value="Phosphoglycerate_Mutase"/>
</dbReference>
<evidence type="ECO:0000313" key="3">
    <source>
        <dbReference type="Proteomes" id="UP001241748"/>
    </source>
</evidence>
<evidence type="ECO:0000313" key="2">
    <source>
        <dbReference type="EMBL" id="MFB3166680.1"/>
    </source>
</evidence>